<evidence type="ECO:0000313" key="2">
    <source>
        <dbReference type="Proteomes" id="UP001164539"/>
    </source>
</evidence>
<dbReference type="EMBL" id="CM051404">
    <property type="protein sequence ID" value="KAJ4705985.1"/>
    <property type="molecule type" value="Genomic_DNA"/>
</dbReference>
<accession>A0ACC1X3F6</accession>
<protein>
    <submittedName>
        <fullName evidence="1">HXXXD-type acyl-transferase family protein</fullName>
    </submittedName>
</protein>
<dbReference type="Proteomes" id="UP001164539">
    <property type="component" value="Chromosome 11"/>
</dbReference>
<name>A0ACC1X3F6_MELAZ</name>
<reference evidence="1 2" key="1">
    <citation type="journal article" date="2023" name="Science">
        <title>Complex scaffold remodeling in plant triterpene biosynthesis.</title>
        <authorList>
            <person name="De La Pena R."/>
            <person name="Hodgson H."/>
            <person name="Liu J.C."/>
            <person name="Stephenson M.J."/>
            <person name="Martin A.C."/>
            <person name="Owen C."/>
            <person name="Harkess A."/>
            <person name="Leebens-Mack J."/>
            <person name="Jimenez L.E."/>
            <person name="Osbourn A."/>
            <person name="Sattely E.S."/>
        </authorList>
    </citation>
    <scope>NUCLEOTIDE SEQUENCE [LARGE SCALE GENOMIC DNA]</scope>
    <source>
        <strain evidence="2">cv. JPN11</strain>
        <tissue evidence="1">Leaf</tissue>
    </source>
</reference>
<organism evidence="1 2">
    <name type="scientific">Melia azedarach</name>
    <name type="common">Chinaberry tree</name>
    <dbReference type="NCBI Taxonomy" id="155640"/>
    <lineage>
        <taxon>Eukaryota</taxon>
        <taxon>Viridiplantae</taxon>
        <taxon>Streptophyta</taxon>
        <taxon>Embryophyta</taxon>
        <taxon>Tracheophyta</taxon>
        <taxon>Spermatophyta</taxon>
        <taxon>Magnoliopsida</taxon>
        <taxon>eudicotyledons</taxon>
        <taxon>Gunneridae</taxon>
        <taxon>Pentapetalae</taxon>
        <taxon>rosids</taxon>
        <taxon>malvids</taxon>
        <taxon>Sapindales</taxon>
        <taxon>Meliaceae</taxon>
        <taxon>Melia</taxon>
    </lineage>
</organism>
<proteinExistence type="predicted"/>
<sequence>MAEMVKVKITSKSHVKPSKVIGRRECQLVTFDLPYLAFYYNQKLLIYKGKPDEFNAVVEKLKDGLRVVLEEFHQLAGKLGRDEEGVFRVEYDDEMDGVEVAEAVAEEIAVDDLTVAEDTNSLKELIPYNGILNLDGIQRPLLAVQLTKLKDGLAIGCAFNHAILDGTSTWHFMSSWAQFCNGAPSIPVPPFLQRTKVRDTRVKLDLSAPADPHAQSNRDDAKSDPQANGDAKKEPVLREKVFKFSESAIAKIKSRVNASPPSDGSKPFSTFQSLAVHVWRHVTHARNLKPEDYTVFTVFADCRKRVDPPMPESYFGNLIQAIFTVTAAGLLSGNPLEFGASLIQKAIESHNAKAIEERNKEWESAPKIFQFKDAGVNCVAVGSSPRFKVYEVDFGWGKPESVRSGCNNRFDGMIYLYQGKNGGIDVEITLEGGAMERLEKDKEFLMMEV</sequence>
<evidence type="ECO:0000313" key="1">
    <source>
        <dbReference type="EMBL" id="KAJ4705985.1"/>
    </source>
</evidence>
<keyword evidence="2" id="KW-1185">Reference proteome</keyword>
<comment type="caution">
    <text evidence="1">The sequence shown here is derived from an EMBL/GenBank/DDBJ whole genome shotgun (WGS) entry which is preliminary data.</text>
</comment>
<gene>
    <name evidence="1" type="ORF">OWV82_019700</name>
</gene>